<dbReference type="HOGENOM" id="CLU_3014362_0_0_1"/>
<gene>
    <name evidence="1" type="ORF">GYMLUDRAFT_997093</name>
</gene>
<accession>A0A0D0BC78</accession>
<dbReference type="AlphaFoldDB" id="A0A0D0BC78"/>
<evidence type="ECO:0000313" key="2">
    <source>
        <dbReference type="Proteomes" id="UP000053593"/>
    </source>
</evidence>
<name>A0A0D0BC78_9AGAR</name>
<dbReference type="Proteomes" id="UP000053593">
    <property type="component" value="Unassembled WGS sequence"/>
</dbReference>
<proteinExistence type="predicted"/>
<keyword evidence="2" id="KW-1185">Reference proteome</keyword>
<organism evidence="1 2">
    <name type="scientific">Collybiopsis luxurians FD-317 M1</name>
    <dbReference type="NCBI Taxonomy" id="944289"/>
    <lineage>
        <taxon>Eukaryota</taxon>
        <taxon>Fungi</taxon>
        <taxon>Dikarya</taxon>
        <taxon>Basidiomycota</taxon>
        <taxon>Agaricomycotina</taxon>
        <taxon>Agaricomycetes</taxon>
        <taxon>Agaricomycetidae</taxon>
        <taxon>Agaricales</taxon>
        <taxon>Marasmiineae</taxon>
        <taxon>Omphalotaceae</taxon>
        <taxon>Collybiopsis</taxon>
        <taxon>Collybiopsis luxurians</taxon>
    </lineage>
</organism>
<protein>
    <submittedName>
        <fullName evidence="1">Uncharacterized protein</fullName>
    </submittedName>
</protein>
<evidence type="ECO:0000313" key="1">
    <source>
        <dbReference type="EMBL" id="KIK61330.1"/>
    </source>
</evidence>
<dbReference type="OrthoDB" id="414243at2759"/>
<sequence length="56" mass="6152">MPEFYGVLAQSLNFTSSTSSKEGNTIPLQFIYLSGSPIQLYPFLTSFLQSAFPSPT</sequence>
<dbReference type="EMBL" id="KN834771">
    <property type="protein sequence ID" value="KIK61330.1"/>
    <property type="molecule type" value="Genomic_DNA"/>
</dbReference>
<reference evidence="1 2" key="1">
    <citation type="submission" date="2014-04" db="EMBL/GenBank/DDBJ databases">
        <title>Evolutionary Origins and Diversification of the Mycorrhizal Mutualists.</title>
        <authorList>
            <consortium name="DOE Joint Genome Institute"/>
            <consortium name="Mycorrhizal Genomics Consortium"/>
            <person name="Kohler A."/>
            <person name="Kuo A."/>
            <person name="Nagy L.G."/>
            <person name="Floudas D."/>
            <person name="Copeland A."/>
            <person name="Barry K.W."/>
            <person name="Cichocki N."/>
            <person name="Veneault-Fourrey C."/>
            <person name="LaButti K."/>
            <person name="Lindquist E.A."/>
            <person name="Lipzen A."/>
            <person name="Lundell T."/>
            <person name="Morin E."/>
            <person name="Murat C."/>
            <person name="Riley R."/>
            <person name="Ohm R."/>
            <person name="Sun H."/>
            <person name="Tunlid A."/>
            <person name="Henrissat B."/>
            <person name="Grigoriev I.V."/>
            <person name="Hibbett D.S."/>
            <person name="Martin F."/>
        </authorList>
    </citation>
    <scope>NUCLEOTIDE SEQUENCE [LARGE SCALE GENOMIC DNA]</scope>
    <source>
        <strain evidence="1 2">FD-317 M1</strain>
    </source>
</reference>